<dbReference type="AlphaFoldDB" id="X1GKZ0"/>
<keyword evidence="1" id="KW-0175">Coiled coil</keyword>
<comment type="caution">
    <text evidence="2">The sequence shown here is derived from an EMBL/GenBank/DDBJ whole genome shotgun (WGS) entry which is preliminary data.</text>
</comment>
<reference evidence="2" key="1">
    <citation type="journal article" date="2014" name="Front. Microbiol.">
        <title>High frequency of phylogenetically diverse reductive dehalogenase-homologous genes in deep subseafloor sedimentary metagenomes.</title>
        <authorList>
            <person name="Kawai M."/>
            <person name="Futagami T."/>
            <person name="Toyoda A."/>
            <person name="Takaki Y."/>
            <person name="Nishi S."/>
            <person name="Hori S."/>
            <person name="Arai W."/>
            <person name="Tsubouchi T."/>
            <person name="Morono Y."/>
            <person name="Uchiyama I."/>
            <person name="Ito T."/>
            <person name="Fujiyama A."/>
            <person name="Inagaki F."/>
            <person name="Takami H."/>
        </authorList>
    </citation>
    <scope>NUCLEOTIDE SEQUENCE</scope>
    <source>
        <strain evidence="2">Expedition CK06-06</strain>
    </source>
</reference>
<protein>
    <submittedName>
        <fullName evidence="2">Uncharacterized protein</fullName>
    </submittedName>
</protein>
<proteinExistence type="predicted"/>
<organism evidence="2">
    <name type="scientific">marine sediment metagenome</name>
    <dbReference type="NCBI Taxonomy" id="412755"/>
    <lineage>
        <taxon>unclassified sequences</taxon>
        <taxon>metagenomes</taxon>
        <taxon>ecological metagenomes</taxon>
    </lineage>
</organism>
<sequence length="90" mass="10511">MDDIIKKIIEVEKVCSDDIEDAELEYKKKIETLRFELENKKAKAKAEILESNKKRFKSAVEEANEHVKKELNEIHKEKDLLSHDKGLCKA</sequence>
<evidence type="ECO:0000313" key="2">
    <source>
        <dbReference type="EMBL" id="GAH57862.1"/>
    </source>
</evidence>
<feature type="non-terminal residue" evidence="2">
    <location>
        <position position="90"/>
    </location>
</feature>
<feature type="coiled-coil region" evidence="1">
    <location>
        <begin position="19"/>
        <end position="80"/>
    </location>
</feature>
<evidence type="ECO:0000256" key="1">
    <source>
        <dbReference type="SAM" id="Coils"/>
    </source>
</evidence>
<gene>
    <name evidence="2" type="ORF">S03H2_28592</name>
</gene>
<dbReference type="EMBL" id="BARU01017226">
    <property type="protein sequence ID" value="GAH57862.1"/>
    <property type="molecule type" value="Genomic_DNA"/>
</dbReference>
<name>X1GKZ0_9ZZZZ</name>
<accession>X1GKZ0</accession>